<evidence type="ECO:0000256" key="8">
    <source>
        <dbReference type="RuleBase" id="RU361257"/>
    </source>
</evidence>
<dbReference type="EMBL" id="FQVT01000004">
    <property type="protein sequence ID" value="SHG01385.1"/>
    <property type="molecule type" value="Genomic_DNA"/>
</dbReference>
<dbReference type="STRING" id="1073325.SAMN05444483_10497"/>
<evidence type="ECO:0000256" key="1">
    <source>
        <dbReference type="ARBA" id="ARBA00006594"/>
    </source>
</evidence>
<evidence type="ECO:0000313" key="9">
    <source>
        <dbReference type="EMBL" id="SHG01385.1"/>
    </source>
</evidence>
<accession>A0A1M5GCB3</accession>
<feature type="binding site" evidence="7">
    <location>
        <position position="58"/>
    </location>
    <ligand>
        <name>S-adenosyl-L-methionine</name>
        <dbReference type="ChEBI" id="CHEBI:59789"/>
    </ligand>
</feature>
<dbReference type="RefSeq" id="WP_072878596.1">
    <property type="nucleotide sequence ID" value="NZ_FQVT01000004.1"/>
</dbReference>
<evidence type="ECO:0000256" key="3">
    <source>
        <dbReference type="ARBA" id="ARBA00022603"/>
    </source>
</evidence>
<evidence type="ECO:0000256" key="5">
    <source>
        <dbReference type="ARBA" id="ARBA00022691"/>
    </source>
</evidence>
<feature type="binding site" evidence="7">
    <location>
        <position position="12"/>
    </location>
    <ligand>
        <name>S-adenosyl-L-methionine</name>
        <dbReference type="ChEBI" id="CHEBI:59789"/>
    </ligand>
</feature>
<dbReference type="InterPro" id="IPR023095">
    <property type="entry name" value="Ade_MeTrfase_dom_2"/>
</dbReference>
<dbReference type="AlphaFoldDB" id="A0A1M5GCB3"/>
<dbReference type="PANTHER" id="PTHR30481">
    <property type="entry name" value="DNA ADENINE METHYLASE"/>
    <property type="match status" value="1"/>
</dbReference>
<keyword evidence="10" id="KW-1185">Reference proteome</keyword>
<proteinExistence type="inferred from homology"/>
<dbReference type="GO" id="GO:0043565">
    <property type="term" value="F:sequence-specific DNA binding"/>
    <property type="evidence" value="ECO:0007669"/>
    <property type="project" value="TreeGrafter"/>
</dbReference>
<dbReference type="Gene3D" id="1.10.1020.10">
    <property type="entry name" value="Adenine-specific Methyltransferase, Domain 2"/>
    <property type="match status" value="1"/>
</dbReference>
<comment type="catalytic activity">
    <reaction evidence="6 8">
        <text>a 2'-deoxyadenosine in DNA + S-adenosyl-L-methionine = an N(6)-methyl-2'-deoxyadenosine in DNA + S-adenosyl-L-homocysteine + H(+)</text>
        <dbReference type="Rhea" id="RHEA:15197"/>
        <dbReference type="Rhea" id="RHEA-COMP:12418"/>
        <dbReference type="Rhea" id="RHEA-COMP:12419"/>
        <dbReference type="ChEBI" id="CHEBI:15378"/>
        <dbReference type="ChEBI" id="CHEBI:57856"/>
        <dbReference type="ChEBI" id="CHEBI:59789"/>
        <dbReference type="ChEBI" id="CHEBI:90615"/>
        <dbReference type="ChEBI" id="CHEBI:90616"/>
        <dbReference type="EC" id="2.1.1.72"/>
    </reaction>
</comment>
<dbReference type="GO" id="GO:0032259">
    <property type="term" value="P:methylation"/>
    <property type="evidence" value="ECO:0007669"/>
    <property type="project" value="UniProtKB-KW"/>
</dbReference>
<dbReference type="PIRSF" id="PIRSF000398">
    <property type="entry name" value="M_m6A_EcoRV"/>
    <property type="match status" value="1"/>
</dbReference>
<dbReference type="GO" id="GO:0006298">
    <property type="term" value="P:mismatch repair"/>
    <property type="evidence" value="ECO:0007669"/>
    <property type="project" value="TreeGrafter"/>
</dbReference>
<protein>
    <recommendedName>
        <fullName evidence="2 8">Site-specific DNA-methyltransferase (adenine-specific)</fullName>
        <ecNumber evidence="2 8">2.1.1.72</ecNumber>
    </recommendedName>
</protein>
<dbReference type="InterPro" id="IPR012263">
    <property type="entry name" value="M_m6A_EcoRV"/>
</dbReference>
<feature type="binding site" evidence="7">
    <location>
        <position position="8"/>
    </location>
    <ligand>
        <name>S-adenosyl-L-methionine</name>
        <dbReference type="ChEBI" id="CHEBI:59789"/>
    </ligand>
</feature>
<name>A0A1M5GCB3_SALEC</name>
<dbReference type="PROSITE" id="PS00092">
    <property type="entry name" value="N6_MTASE"/>
    <property type="match status" value="1"/>
</dbReference>
<dbReference type="Pfam" id="PF02086">
    <property type="entry name" value="MethyltransfD12"/>
    <property type="match status" value="1"/>
</dbReference>
<dbReference type="OrthoDB" id="9805629at2"/>
<keyword evidence="5 8" id="KW-0949">S-adenosyl-L-methionine</keyword>
<dbReference type="InterPro" id="IPR029063">
    <property type="entry name" value="SAM-dependent_MTases_sf"/>
</dbReference>
<sequence>MTKPILRWAGGKRWLIKQINDYLPGNINNYYEPFAGGLSILIYLLNNQKIRNISTASDTNPHLINFYNTLKQDPERLINSLKSFKNTEDNYYKERAKNRRTNHTRAAKFLYLNRTSFNGIYRENLKGEYNVPYGKKSYDQLFDYDQIYYLSEIFQNTLFENEDFAHIDNFAERDDLVFLDPPYTVAHENNGFVKYNQKIFSWEDQIRLKDMVERLDNRGVNYILTNAKHISIEHLYQGIGNIHNVSRSSLIGGKGAKRSKYNEIIITNAI</sequence>
<evidence type="ECO:0000313" key="10">
    <source>
        <dbReference type="Proteomes" id="UP000183945"/>
    </source>
</evidence>
<organism evidence="9 10">
    <name type="scientific">Salegentibacter echinorum</name>
    <dbReference type="NCBI Taxonomy" id="1073325"/>
    <lineage>
        <taxon>Bacteria</taxon>
        <taxon>Pseudomonadati</taxon>
        <taxon>Bacteroidota</taxon>
        <taxon>Flavobacteriia</taxon>
        <taxon>Flavobacteriales</taxon>
        <taxon>Flavobacteriaceae</taxon>
        <taxon>Salegentibacter</taxon>
    </lineage>
</organism>
<dbReference type="PANTHER" id="PTHR30481:SF3">
    <property type="entry name" value="DNA ADENINE METHYLASE"/>
    <property type="match status" value="1"/>
</dbReference>
<evidence type="ECO:0000256" key="2">
    <source>
        <dbReference type="ARBA" id="ARBA00011900"/>
    </source>
</evidence>
<gene>
    <name evidence="9" type="ORF">SAMN05444483_10497</name>
</gene>
<dbReference type="EC" id="2.1.1.72" evidence="2 8"/>
<evidence type="ECO:0000256" key="7">
    <source>
        <dbReference type="PIRSR" id="PIRSR000398-1"/>
    </source>
</evidence>
<keyword evidence="3 8" id="KW-0489">Methyltransferase</keyword>
<dbReference type="InterPro" id="IPR002052">
    <property type="entry name" value="DNA_methylase_N6_adenine_CS"/>
</dbReference>
<dbReference type="Proteomes" id="UP000183945">
    <property type="component" value="Unassembled WGS sequence"/>
</dbReference>
<dbReference type="GO" id="GO:0009007">
    <property type="term" value="F:site-specific DNA-methyltransferase (adenine-specific) activity"/>
    <property type="evidence" value="ECO:0007669"/>
    <property type="project" value="UniProtKB-UniRule"/>
</dbReference>
<reference evidence="10" key="1">
    <citation type="submission" date="2016-11" db="EMBL/GenBank/DDBJ databases">
        <authorList>
            <person name="Varghese N."/>
            <person name="Submissions S."/>
        </authorList>
    </citation>
    <scope>NUCLEOTIDE SEQUENCE [LARGE SCALE GENOMIC DNA]</scope>
    <source>
        <strain evidence="10">DSM 24579</strain>
    </source>
</reference>
<dbReference type="NCBIfam" id="TIGR00571">
    <property type="entry name" value="dam"/>
    <property type="match status" value="1"/>
</dbReference>
<dbReference type="GO" id="GO:1904047">
    <property type="term" value="F:S-adenosyl-L-methionine binding"/>
    <property type="evidence" value="ECO:0007669"/>
    <property type="project" value="TreeGrafter"/>
</dbReference>
<evidence type="ECO:0000256" key="6">
    <source>
        <dbReference type="ARBA" id="ARBA00047942"/>
    </source>
</evidence>
<feature type="binding site" evidence="7">
    <location>
        <position position="180"/>
    </location>
    <ligand>
        <name>S-adenosyl-L-methionine</name>
        <dbReference type="ChEBI" id="CHEBI:59789"/>
    </ligand>
</feature>
<dbReference type="Gene3D" id="3.40.50.150">
    <property type="entry name" value="Vaccinia Virus protein VP39"/>
    <property type="match status" value="1"/>
</dbReference>
<comment type="similarity">
    <text evidence="1 8">Belongs to the N(4)/N(6)-methyltransferase family.</text>
</comment>
<dbReference type="PRINTS" id="PR00505">
    <property type="entry name" value="D12N6MTFRASE"/>
</dbReference>
<keyword evidence="4 8" id="KW-0808">Transferase</keyword>
<dbReference type="InterPro" id="IPR012327">
    <property type="entry name" value="MeTrfase_D12"/>
</dbReference>
<dbReference type="SUPFAM" id="SSF53335">
    <property type="entry name" value="S-adenosyl-L-methionine-dependent methyltransferases"/>
    <property type="match status" value="1"/>
</dbReference>
<evidence type="ECO:0000256" key="4">
    <source>
        <dbReference type="ARBA" id="ARBA00022679"/>
    </source>
</evidence>
<dbReference type="GO" id="GO:0009307">
    <property type="term" value="P:DNA restriction-modification system"/>
    <property type="evidence" value="ECO:0007669"/>
    <property type="project" value="InterPro"/>
</dbReference>